<evidence type="ECO:0000256" key="3">
    <source>
        <dbReference type="ARBA" id="ARBA00022842"/>
    </source>
</evidence>
<dbReference type="CDD" id="cd04685">
    <property type="entry name" value="NUDIX_Hydrolase"/>
    <property type="match status" value="1"/>
</dbReference>
<evidence type="ECO:0000259" key="4">
    <source>
        <dbReference type="PROSITE" id="PS51462"/>
    </source>
</evidence>
<dbReference type="RefSeq" id="WP_033254268.1">
    <property type="nucleotide sequence ID" value="NZ_BSRX01000007.1"/>
</dbReference>
<keyword evidence="3" id="KW-0460">Magnesium</keyword>
<dbReference type="InterPro" id="IPR000086">
    <property type="entry name" value="NUDIX_hydrolase_dom"/>
</dbReference>
<evidence type="ECO:0000313" key="6">
    <source>
        <dbReference type="Proteomes" id="UP001165143"/>
    </source>
</evidence>
<dbReference type="EMBL" id="BSRX01000007">
    <property type="protein sequence ID" value="GLW53589.1"/>
    <property type="molecule type" value="Genomic_DNA"/>
</dbReference>
<feature type="domain" description="Nudix hydrolase" evidence="4">
    <location>
        <begin position="11"/>
        <end position="152"/>
    </location>
</feature>
<accession>A0A9W6PD14</accession>
<comment type="caution">
    <text evidence="5">The sequence shown here is derived from an EMBL/GenBank/DDBJ whole genome shotgun (WGS) entry which is preliminary data.</text>
</comment>
<evidence type="ECO:0000313" key="5">
    <source>
        <dbReference type="EMBL" id="GLW53589.1"/>
    </source>
</evidence>
<evidence type="ECO:0000256" key="1">
    <source>
        <dbReference type="ARBA" id="ARBA00001946"/>
    </source>
</evidence>
<protein>
    <recommendedName>
        <fullName evidence="4">Nudix hydrolase domain-containing protein</fullName>
    </recommendedName>
</protein>
<proteinExistence type="predicted"/>
<dbReference type="InterPro" id="IPR015797">
    <property type="entry name" value="NUDIX_hydrolase-like_dom_sf"/>
</dbReference>
<gene>
    <name evidence="5" type="ORF">Kpho01_16000</name>
</gene>
<dbReference type="InterPro" id="IPR020084">
    <property type="entry name" value="NUDIX_hydrolase_CS"/>
</dbReference>
<name>A0A9W6PD14_9ACTN</name>
<dbReference type="Proteomes" id="UP001165143">
    <property type="component" value="Unassembled WGS sequence"/>
</dbReference>
<dbReference type="OrthoDB" id="3214694at2"/>
<comment type="cofactor">
    <cofactor evidence="1">
        <name>Mg(2+)</name>
        <dbReference type="ChEBI" id="CHEBI:18420"/>
    </cofactor>
</comment>
<dbReference type="PROSITE" id="PS51462">
    <property type="entry name" value="NUDIX"/>
    <property type="match status" value="1"/>
</dbReference>
<dbReference type="SUPFAM" id="SSF55811">
    <property type="entry name" value="Nudix"/>
    <property type="match status" value="1"/>
</dbReference>
<dbReference type="PANTHER" id="PTHR43046:SF12">
    <property type="entry name" value="GDP-MANNOSE MANNOSYL HYDROLASE"/>
    <property type="match status" value="1"/>
</dbReference>
<dbReference type="Pfam" id="PF00293">
    <property type="entry name" value="NUDIX"/>
    <property type="match status" value="1"/>
</dbReference>
<dbReference type="PROSITE" id="PS00893">
    <property type="entry name" value="NUDIX_BOX"/>
    <property type="match status" value="1"/>
</dbReference>
<keyword evidence="2" id="KW-0378">Hydrolase</keyword>
<dbReference type="GO" id="GO:0016787">
    <property type="term" value="F:hydrolase activity"/>
    <property type="evidence" value="ECO:0007669"/>
    <property type="project" value="UniProtKB-KW"/>
</dbReference>
<evidence type="ECO:0000256" key="2">
    <source>
        <dbReference type="ARBA" id="ARBA00022801"/>
    </source>
</evidence>
<dbReference type="PANTHER" id="PTHR43046">
    <property type="entry name" value="GDP-MANNOSE MANNOSYL HYDROLASE"/>
    <property type="match status" value="1"/>
</dbReference>
<dbReference type="AlphaFoldDB" id="A0A9W6PD14"/>
<organism evidence="5 6">
    <name type="scientific">Kitasatospora phosalacinea</name>
    <dbReference type="NCBI Taxonomy" id="2065"/>
    <lineage>
        <taxon>Bacteria</taxon>
        <taxon>Bacillati</taxon>
        <taxon>Actinomycetota</taxon>
        <taxon>Actinomycetes</taxon>
        <taxon>Kitasatosporales</taxon>
        <taxon>Streptomycetaceae</taxon>
        <taxon>Kitasatospora</taxon>
    </lineage>
</organism>
<dbReference type="Gene3D" id="3.90.79.10">
    <property type="entry name" value="Nucleoside Triphosphate Pyrophosphohydrolase"/>
    <property type="match status" value="1"/>
</dbReference>
<sequence length="176" mass="19634">MTPHPDGTPYARRSTSRILLLDDRDRLLLLCSRDPRPGGDRWWFTVGGGIEEGEDSLAAAVRELCEETGLDLPAERLGPLVMTRSTRFTFNGRRCCQWEEYRLLRLTAAETAAVRVDPGEARFGHRWWSVAELADTDQVVRPRHLAALLTGLLRDGPGPTPLDLGEVDDDADQALN</sequence>
<reference evidence="5" key="1">
    <citation type="submission" date="2023-02" db="EMBL/GenBank/DDBJ databases">
        <title>Kitasatospora phosalacinea NBRC 14362.</title>
        <authorList>
            <person name="Ichikawa N."/>
            <person name="Sato H."/>
            <person name="Tonouchi N."/>
        </authorList>
    </citation>
    <scope>NUCLEOTIDE SEQUENCE</scope>
    <source>
        <strain evidence="5">NBRC 14362</strain>
    </source>
</reference>